<gene>
    <name evidence="10" type="primary">plsX</name>
    <name evidence="11" type="ORF">C7B46_04160</name>
</gene>
<dbReference type="Pfam" id="PF02504">
    <property type="entry name" value="FA_synthesis"/>
    <property type="match status" value="1"/>
</dbReference>
<comment type="similarity">
    <text evidence="10">Belongs to the PlsX family.</text>
</comment>
<evidence type="ECO:0000256" key="7">
    <source>
        <dbReference type="ARBA" id="ARBA00023264"/>
    </source>
</evidence>
<evidence type="ECO:0000256" key="1">
    <source>
        <dbReference type="ARBA" id="ARBA00001232"/>
    </source>
</evidence>
<dbReference type="GO" id="GO:0008654">
    <property type="term" value="P:phospholipid biosynthetic process"/>
    <property type="evidence" value="ECO:0007669"/>
    <property type="project" value="UniProtKB-KW"/>
</dbReference>
<keyword evidence="6 10" id="KW-0594">Phospholipid biosynthesis</keyword>
<protein>
    <recommendedName>
        <fullName evidence="8 10">Phosphate acyltransferase</fullName>
        <ecNumber evidence="8 10">2.3.1.274</ecNumber>
    </recommendedName>
    <alternativeName>
        <fullName evidence="10">Acyl-ACP phosphotransacylase</fullName>
    </alternativeName>
    <alternativeName>
        <fullName evidence="10">Acyl-[acyl-carrier-protein]--phosphate acyltransferase</fullName>
    </alternativeName>
    <alternativeName>
        <fullName evidence="10">Phosphate-acyl-ACP acyltransferase</fullName>
    </alternativeName>
</protein>
<dbReference type="HAMAP" id="MF_00019">
    <property type="entry name" value="PlsX"/>
    <property type="match status" value="1"/>
</dbReference>
<dbReference type="EC" id="2.3.1.274" evidence="8 10"/>
<comment type="catalytic activity">
    <reaction evidence="1 10">
        <text>a fatty acyl-[ACP] + phosphate = an acyl phosphate + holo-[ACP]</text>
        <dbReference type="Rhea" id="RHEA:42292"/>
        <dbReference type="Rhea" id="RHEA-COMP:9685"/>
        <dbReference type="Rhea" id="RHEA-COMP:14125"/>
        <dbReference type="ChEBI" id="CHEBI:43474"/>
        <dbReference type="ChEBI" id="CHEBI:59918"/>
        <dbReference type="ChEBI" id="CHEBI:64479"/>
        <dbReference type="ChEBI" id="CHEBI:138651"/>
        <dbReference type="EC" id="2.3.1.274"/>
    </reaction>
</comment>
<comment type="caution">
    <text evidence="11">The sequence shown here is derived from an EMBL/GenBank/DDBJ whole genome shotgun (WGS) entry which is preliminary data.</text>
</comment>
<organism evidence="11 12">
    <name type="scientific">Sulfobacillus benefaciens</name>
    <dbReference type="NCBI Taxonomy" id="453960"/>
    <lineage>
        <taxon>Bacteria</taxon>
        <taxon>Bacillati</taxon>
        <taxon>Bacillota</taxon>
        <taxon>Clostridia</taxon>
        <taxon>Eubacteriales</taxon>
        <taxon>Clostridiales Family XVII. Incertae Sedis</taxon>
        <taxon>Sulfobacillus</taxon>
    </lineage>
</organism>
<dbReference type="SUPFAM" id="SSF53659">
    <property type="entry name" value="Isocitrate/Isopropylmalate dehydrogenase-like"/>
    <property type="match status" value="1"/>
</dbReference>
<accession>A0A2T2XJP8</accession>
<dbReference type="Gene3D" id="3.40.718.10">
    <property type="entry name" value="Isopropylmalate Dehydrogenase"/>
    <property type="match status" value="1"/>
</dbReference>
<dbReference type="GO" id="GO:0005737">
    <property type="term" value="C:cytoplasm"/>
    <property type="evidence" value="ECO:0007669"/>
    <property type="project" value="UniProtKB-SubCell"/>
</dbReference>
<comment type="subunit">
    <text evidence="9 10">Homodimer. Probably interacts with PlsY.</text>
</comment>
<dbReference type="PIRSF" id="PIRSF002465">
    <property type="entry name" value="Phsphlp_syn_PlsX"/>
    <property type="match status" value="1"/>
</dbReference>
<evidence type="ECO:0000313" key="12">
    <source>
        <dbReference type="Proteomes" id="UP000242972"/>
    </source>
</evidence>
<evidence type="ECO:0000313" key="11">
    <source>
        <dbReference type="EMBL" id="PSR34638.1"/>
    </source>
</evidence>
<dbReference type="PANTHER" id="PTHR30100:SF1">
    <property type="entry name" value="PHOSPHATE ACYLTRANSFERASE"/>
    <property type="match status" value="1"/>
</dbReference>
<dbReference type="AlphaFoldDB" id="A0A2T2XJP8"/>
<dbReference type="InterPro" id="IPR003664">
    <property type="entry name" value="FA_synthesis"/>
</dbReference>
<evidence type="ECO:0000256" key="9">
    <source>
        <dbReference type="ARBA" id="ARBA00046608"/>
    </source>
</evidence>
<comment type="subcellular location">
    <subcellularLocation>
        <location evidence="10">Cytoplasm</location>
    </subcellularLocation>
    <text evidence="10">Associated with the membrane possibly through PlsY.</text>
</comment>
<dbReference type="PANTHER" id="PTHR30100">
    <property type="entry name" value="FATTY ACID/PHOSPHOLIPID SYNTHESIS PROTEIN PLSX"/>
    <property type="match status" value="1"/>
</dbReference>
<dbReference type="EMBL" id="PXYW01000007">
    <property type="protein sequence ID" value="PSR34638.1"/>
    <property type="molecule type" value="Genomic_DNA"/>
</dbReference>
<keyword evidence="4 10" id="KW-0808">Transferase</keyword>
<keyword evidence="3 10" id="KW-0444">Lipid biosynthesis</keyword>
<sequence>MKIAVDAMGGDHAPDAPVKGALAAIKEQPSLEVILVGEPAAIDRVSNPLPERITVFPASQVITMEDRPVAAVKAKRDSSMVHMIKLVASGEAVAGISAGNTGALMTAGLLSLGRMPGIERPALTAILPVLQGWGVMLLDVGANLDPKPSQLVQYALMGSVYCEEVFGMARPRVALLNVGEEAGKGPPLIREAHQWLKSTSLNFVGNLEARELLQGKADVVVCDGFSGNIALKLTEGVARDIMSQLRRVMLRNWTTKLAALFLKSGLHELRTLLDYQEYGGAPLLGLDQPIYKCHGASEAKAFRIAITMAHQFAVSGSQQRIKERVVGEETNG</sequence>
<evidence type="ECO:0000256" key="3">
    <source>
        <dbReference type="ARBA" id="ARBA00022516"/>
    </source>
</evidence>
<reference evidence="11 12" key="1">
    <citation type="journal article" date="2014" name="BMC Genomics">
        <title>Comparison of environmental and isolate Sulfobacillus genomes reveals diverse carbon, sulfur, nitrogen, and hydrogen metabolisms.</title>
        <authorList>
            <person name="Justice N.B."/>
            <person name="Norman A."/>
            <person name="Brown C.T."/>
            <person name="Singh A."/>
            <person name="Thomas B.C."/>
            <person name="Banfield J.F."/>
        </authorList>
    </citation>
    <scope>NUCLEOTIDE SEQUENCE [LARGE SCALE GENOMIC DNA]</scope>
    <source>
        <strain evidence="11">AMDSBA4</strain>
    </source>
</reference>
<keyword evidence="7 10" id="KW-1208">Phospholipid metabolism</keyword>
<dbReference type="Proteomes" id="UP000242972">
    <property type="component" value="Unassembled WGS sequence"/>
</dbReference>
<keyword evidence="2 10" id="KW-0963">Cytoplasm</keyword>
<dbReference type="NCBIfam" id="TIGR00182">
    <property type="entry name" value="plsX"/>
    <property type="match status" value="1"/>
</dbReference>
<comment type="function">
    <text evidence="10">Catalyzes the reversible formation of acyl-phosphate (acyl-PO(4)) from acyl-[acyl-carrier-protein] (acyl-ACP). This enzyme utilizes acyl-ACP as fatty acyl donor, but not acyl-CoA.</text>
</comment>
<dbReference type="InterPro" id="IPR012281">
    <property type="entry name" value="Phospholipid_synth_PlsX-like"/>
</dbReference>
<dbReference type="UniPathway" id="UPA00085"/>
<keyword evidence="5 10" id="KW-0443">Lipid metabolism</keyword>
<evidence type="ECO:0000256" key="4">
    <source>
        <dbReference type="ARBA" id="ARBA00022679"/>
    </source>
</evidence>
<evidence type="ECO:0000256" key="5">
    <source>
        <dbReference type="ARBA" id="ARBA00023098"/>
    </source>
</evidence>
<dbReference type="GO" id="GO:0006633">
    <property type="term" value="P:fatty acid biosynthetic process"/>
    <property type="evidence" value="ECO:0007669"/>
    <property type="project" value="UniProtKB-UniRule"/>
</dbReference>
<dbReference type="GO" id="GO:0043811">
    <property type="term" value="F:phosphate:acyl-[acyl carrier protein] acyltransferase activity"/>
    <property type="evidence" value="ECO:0007669"/>
    <property type="project" value="UniProtKB-UniRule"/>
</dbReference>
<comment type="pathway">
    <text evidence="10">Lipid metabolism; phospholipid metabolism.</text>
</comment>
<evidence type="ECO:0000256" key="8">
    <source>
        <dbReference type="ARBA" id="ARBA00024069"/>
    </source>
</evidence>
<keyword evidence="11" id="KW-0012">Acyltransferase</keyword>
<evidence type="ECO:0000256" key="2">
    <source>
        <dbReference type="ARBA" id="ARBA00022490"/>
    </source>
</evidence>
<evidence type="ECO:0000256" key="6">
    <source>
        <dbReference type="ARBA" id="ARBA00023209"/>
    </source>
</evidence>
<proteinExistence type="inferred from homology"/>
<evidence type="ECO:0000256" key="10">
    <source>
        <dbReference type="HAMAP-Rule" id="MF_00019"/>
    </source>
</evidence>
<name>A0A2T2XJP8_9FIRM</name>